<dbReference type="GO" id="GO:0003735">
    <property type="term" value="F:structural constituent of ribosome"/>
    <property type="evidence" value="ECO:0007669"/>
    <property type="project" value="InterPro"/>
</dbReference>
<dbReference type="Pfam" id="PF06984">
    <property type="entry name" value="MRP-L47"/>
    <property type="match status" value="1"/>
</dbReference>
<dbReference type="OrthoDB" id="270763at2759"/>
<dbReference type="EMBL" id="CAJVCH010570542">
    <property type="protein sequence ID" value="CAG7835153.1"/>
    <property type="molecule type" value="Genomic_DNA"/>
</dbReference>
<keyword evidence="2" id="KW-1185">Reference proteome</keyword>
<evidence type="ECO:0008006" key="3">
    <source>
        <dbReference type="Google" id="ProtNLM"/>
    </source>
</evidence>
<organism evidence="1 2">
    <name type="scientific">Allacma fusca</name>
    <dbReference type="NCBI Taxonomy" id="39272"/>
    <lineage>
        <taxon>Eukaryota</taxon>
        <taxon>Metazoa</taxon>
        <taxon>Ecdysozoa</taxon>
        <taxon>Arthropoda</taxon>
        <taxon>Hexapoda</taxon>
        <taxon>Collembola</taxon>
        <taxon>Symphypleona</taxon>
        <taxon>Sminthuridae</taxon>
        <taxon>Allacma</taxon>
    </lineage>
</organism>
<dbReference type="GO" id="GO:0005762">
    <property type="term" value="C:mitochondrial large ribosomal subunit"/>
    <property type="evidence" value="ECO:0007669"/>
    <property type="project" value="TreeGrafter"/>
</dbReference>
<accession>A0A8J2PLC9</accession>
<dbReference type="AlphaFoldDB" id="A0A8J2PLC9"/>
<name>A0A8J2PLC9_9HEXA</name>
<protein>
    <recommendedName>
        <fullName evidence="3">39S ribosomal protein L47, mitochondrial</fullName>
    </recommendedName>
</protein>
<sequence length="251" mass="30314">MIQMTGVRSDLMEFFDTKKHWGERDVKVGRAWKIDELRLKSNEDLHKLWYVLLKEKNMLLTMEHDAKEECRPFANPERIDKVEESMNHLEEVVKERNRAYFLLETGTSGERTGEEFENWLGLPEYRQHEEYPVPKEQNKEWYKAQEEIPTSSDYEKKKFYSMLRVKQRKDARKGISAQRASVHETLKNFPDTDLETLRETAPDLTPVEFDKIVERVRSTNWENNEIPREIKMWNGQFVRRRQMTWKKKYGH</sequence>
<dbReference type="PANTHER" id="PTHR21183">
    <property type="entry name" value="RIBOSOMAL PROTEIN L47, MITOCHONDRIAL-RELATED"/>
    <property type="match status" value="1"/>
</dbReference>
<comment type="caution">
    <text evidence="1">The sequence shown here is derived from an EMBL/GenBank/DDBJ whole genome shotgun (WGS) entry which is preliminary data.</text>
</comment>
<evidence type="ECO:0000313" key="1">
    <source>
        <dbReference type="EMBL" id="CAG7835153.1"/>
    </source>
</evidence>
<evidence type="ECO:0000313" key="2">
    <source>
        <dbReference type="Proteomes" id="UP000708208"/>
    </source>
</evidence>
<reference evidence="1" key="1">
    <citation type="submission" date="2021-06" db="EMBL/GenBank/DDBJ databases">
        <authorList>
            <person name="Hodson N. C."/>
            <person name="Mongue J. A."/>
            <person name="Jaron S. K."/>
        </authorList>
    </citation>
    <scope>NUCLEOTIDE SEQUENCE</scope>
</reference>
<dbReference type="Proteomes" id="UP000708208">
    <property type="component" value="Unassembled WGS sequence"/>
</dbReference>
<dbReference type="PANTHER" id="PTHR21183:SF18">
    <property type="entry name" value="LARGE RIBOSOMAL SUBUNIT PROTEIN UL29M"/>
    <property type="match status" value="1"/>
</dbReference>
<gene>
    <name evidence="1" type="ORF">AFUS01_LOCUS44565</name>
</gene>
<proteinExistence type="predicted"/>
<dbReference type="InterPro" id="IPR010729">
    <property type="entry name" value="Ribosomal_uL29_mit"/>
</dbReference>
<dbReference type="GO" id="GO:0032543">
    <property type="term" value="P:mitochondrial translation"/>
    <property type="evidence" value="ECO:0007669"/>
    <property type="project" value="TreeGrafter"/>
</dbReference>